<comment type="caution">
    <text evidence="3">The sequence shown here is derived from an EMBL/GenBank/DDBJ whole genome shotgun (WGS) entry which is preliminary data.</text>
</comment>
<dbReference type="Pfam" id="PF13692">
    <property type="entry name" value="Glyco_trans_1_4"/>
    <property type="match status" value="1"/>
</dbReference>
<dbReference type="PANTHER" id="PTHR46401">
    <property type="entry name" value="GLYCOSYLTRANSFERASE WBBK-RELATED"/>
    <property type="match status" value="1"/>
</dbReference>
<dbReference type="GO" id="GO:0009103">
    <property type="term" value="P:lipopolysaccharide biosynthetic process"/>
    <property type="evidence" value="ECO:0007669"/>
    <property type="project" value="TreeGrafter"/>
</dbReference>
<name>A0A931BAA3_9BACT</name>
<dbReference type="PANTHER" id="PTHR46401:SF2">
    <property type="entry name" value="GLYCOSYLTRANSFERASE WBBK-RELATED"/>
    <property type="match status" value="1"/>
</dbReference>
<sequence length="409" mass="45170">MHILQLCPRVPFPLTTGGAIAMYDVAAGLVQAGHRVTMLAINTPKHHQPANALDHLGPNFRLVTVDVNTDLSPVKALRNLLFSTLPYNVERFISPAVGEKLLEILRTETVDVVQLEGTFVAWYAELLGRQHSAALAVPPLVLRAHNVEYTIWQMLARREANPAKRLFLRIMAARLEKFERRHLPQFDAVAAITDDDAQRLRALGCPEPVVFIPAGADLSRFQPDPAAQAKPRTLFMIGSLNWLPNLEGLHWLLREVWPTVRAEMPDVELHIAGSGTPDELLRPRTDGVVVHGFVDSAAAFMQQYELMLVPLLSGGGMRIKIIEGMALGKAILSTTLGAEGIAVHDGRDIVLRDSAVAWLDALRSWYRGEVPVATIGAAAAQTASERYDRRRVTEQFVGLYERLRPVPAS</sequence>
<dbReference type="GO" id="GO:0016757">
    <property type="term" value="F:glycosyltransferase activity"/>
    <property type="evidence" value="ECO:0007669"/>
    <property type="project" value="TreeGrafter"/>
</dbReference>
<dbReference type="AlphaFoldDB" id="A0A931BAA3"/>
<evidence type="ECO:0000259" key="2">
    <source>
        <dbReference type="Pfam" id="PF13439"/>
    </source>
</evidence>
<evidence type="ECO:0000256" key="1">
    <source>
        <dbReference type="ARBA" id="ARBA00022679"/>
    </source>
</evidence>
<feature type="domain" description="Glycosyltransferase subfamily 4-like N-terminal" evidence="2">
    <location>
        <begin position="17"/>
        <end position="220"/>
    </location>
</feature>
<dbReference type="EMBL" id="JADQDP010000001">
    <property type="protein sequence ID" value="MBF9140064.1"/>
    <property type="molecule type" value="Genomic_DNA"/>
</dbReference>
<dbReference type="SUPFAM" id="SSF53756">
    <property type="entry name" value="UDP-Glycosyltransferase/glycogen phosphorylase"/>
    <property type="match status" value="1"/>
</dbReference>
<evidence type="ECO:0000313" key="3">
    <source>
        <dbReference type="EMBL" id="MBF9140064.1"/>
    </source>
</evidence>
<reference evidence="3 4" key="1">
    <citation type="submission" date="2020-11" db="EMBL/GenBank/DDBJ databases">
        <authorList>
            <person name="Kim M.K."/>
        </authorList>
    </citation>
    <scope>NUCLEOTIDE SEQUENCE [LARGE SCALE GENOMIC DNA]</scope>
    <source>
        <strain evidence="3 4">BT439</strain>
    </source>
</reference>
<organism evidence="3 4">
    <name type="scientific">Hymenobacter properus</name>
    <dbReference type="NCBI Taxonomy" id="2791026"/>
    <lineage>
        <taxon>Bacteria</taxon>
        <taxon>Pseudomonadati</taxon>
        <taxon>Bacteroidota</taxon>
        <taxon>Cytophagia</taxon>
        <taxon>Cytophagales</taxon>
        <taxon>Hymenobacteraceae</taxon>
        <taxon>Hymenobacter</taxon>
    </lineage>
</organism>
<dbReference type="Gene3D" id="3.40.50.2000">
    <property type="entry name" value="Glycogen Phosphorylase B"/>
    <property type="match status" value="2"/>
</dbReference>
<dbReference type="CDD" id="cd03801">
    <property type="entry name" value="GT4_PimA-like"/>
    <property type="match status" value="1"/>
</dbReference>
<protein>
    <submittedName>
        <fullName evidence="3">Glycosyltransferase</fullName>
    </submittedName>
</protein>
<dbReference type="InterPro" id="IPR028098">
    <property type="entry name" value="Glyco_trans_4-like_N"/>
</dbReference>
<dbReference type="RefSeq" id="WP_196284440.1">
    <property type="nucleotide sequence ID" value="NZ_JADQDP010000001.1"/>
</dbReference>
<dbReference type="Pfam" id="PF13439">
    <property type="entry name" value="Glyco_transf_4"/>
    <property type="match status" value="1"/>
</dbReference>
<keyword evidence="1" id="KW-0808">Transferase</keyword>
<gene>
    <name evidence="3" type="ORF">I2I01_00360</name>
</gene>
<accession>A0A931BAA3</accession>
<dbReference type="Proteomes" id="UP000645610">
    <property type="component" value="Unassembled WGS sequence"/>
</dbReference>
<proteinExistence type="predicted"/>
<evidence type="ECO:0000313" key="4">
    <source>
        <dbReference type="Proteomes" id="UP000645610"/>
    </source>
</evidence>
<keyword evidence="4" id="KW-1185">Reference proteome</keyword>